<proteinExistence type="predicted"/>
<keyword evidence="3" id="KW-1185">Reference proteome</keyword>
<dbReference type="EMBL" id="JAVREU010000016">
    <property type="protein sequence ID" value="MDT0391477.1"/>
    <property type="molecule type" value="Genomic_DNA"/>
</dbReference>
<dbReference type="Proteomes" id="UP001183586">
    <property type="component" value="Unassembled WGS sequence"/>
</dbReference>
<feature type="region of interest" description="Disordered" evidence="1">
    <location>
        <begin position="30"/>
        <end position="54"/>
    </location>
</feature>
<gene>
    <name evidence="2" type="ORF">RM641_29015</name>
</gene>
<comment type="caution">
    <text evidence="2">The sequence shown here is derived from an EMBL/GenBank/DDBJ whole genome shotgun (WGS) entry which is preliminary data.</text>
</comment>
<evidence type="ECO:0000313" key="2">
    <source>
        <dbReference type="EMBL" id="MDT0391477.1"/>
    </source>
</evidence>
<name>A0ABU2PI26_9ACTN</name>
<reference evidence="3" key="1">
    <citation type="submission" date="2023-07" db="EMBL/GenBank/DDBJ databases">
        <title>30 novel species of actinomycetes from the DSMZ collection.</title>
        <authorList>
            <person name="Nouioui I."/>
        </authorList>
    </citation>
    <scope>NUCLEOTIDE SEQUENCE [LARGE SCALE GENOMIC DNA]</scope>
    <source>
        <strain evidence="3">DSM 41921</strain>
    </source>
</reference>
<sequence length="54" mass="5898">MGHSTAWAALIYQHASAARGRLIADALSDLVDKGRKPRRKQDQEPEGHAGDTQD</sequence>
<evidence type="ECO:0000256" key="1">
    <source>
        <dbReference type="SAM" id="MobiDB-lite"/>
    </source>
</evidence>
<organism evidence="2 3">
    <name type="scientific">Streptomyces dubilierae</name>
    <dbReference type="NCBI Taxonomy" id="3075533"/>
    <lineage>
        <taxon>Bacteria</taxon>
        <taxon>Bacillati</taxon>
        <taxon>Actinomycetota</taxon>
        <taxon>Actinomycetes</taxon>
        <taxon>Kitasatosporales</taxon>
        <taxon>Streptomycetaceae</taxon>
        <taxon>Streptomyces</taxon>
    </lineage>
</organism>
<accession>A0ABU2PI26</accession>
<evidence type="ECO:0000313" key="3">
    <source>
        <dbReference type="Proteomes" id="UP001183586"/>
    </source>
</evidence>
<protein>
    <submittedName>
        <fullName evidence="2">Integrase</fullName>
    </submittedName>
</protein>